<evidence type="ECO:0000313" key="5">
    <source>
        <dbReference type="EMBL" id="JAS30570.1"/>
    </source>
</evidence>
<dbReference type="Pfam" id="PF10260">
    <property type="entry name" value="SAYSvFN"/>
    <property type="match status" value="1"/>
</dbReference>
<evidence type="ECO:0000256" key="1">
    <source>
        <dbReference type="SAM" id="MobiDB-lite"/>
    </source>
</evidence>
<dbReference type="InterPro" id="IPR019387">
    <property type="entry name" value="SAYSvFN_dom"/>
</dbReference>
<feature type="transmembrane region" description="Helical" evidence="2">
    <location>
        <begin position="79"/>
        <end position="112"/>
    </location>
</feature>
<gene>
    <name evidence="4" type="ORF">g.8712</name>
    <name evidence="5" type="ORF">g.8713</name>
</gene>
<accession>A0A1B6DY18</accession>
<dbReference type="EMBL" id="GEDC01021381">
    <property type="protein sequence ID" value="JAS15917.1"/>
    <property type="molecule type" value="Transcribed_RNA"/>
</dbReference>
<feature type="domain" description="SAYSvFN" evidence="3">
    <location>
        <begin position="83"/>
        <end position="151"/>
    </location>
</feature>
<proteinExistence type="predicted"/>
<dbReference type="PANTHER" id="PTHR13527">
    <property type="entry name" value="SAYSVFN DOMAIN-CONTAINING PROTEIN 1"/>
    <property type="match status" value="1"/>
</dbReference>
<dbReference type="AlphaFoldDB" id="A0A1B6DY18"/>
<dbReference type="PANTHER" id="PTHR13527:SF0">
    <property type="entry name" value="SAYSVFN DOMAIN-CONTAINING PROTEIN 1"/>
    <property type="match status" value="1"/>
</dbReference>
<keyword evidence="2" id="KW-1133">Transmembrane helix</keyword>
<evidence type="ECO:0000259" key="3">
    <source>
        <dbReference type="Pfam" id="PF10260"/>
    </source>
</evidence>
<evidence type="ECO:0000256" key="2">
    <source>
        <dbReference type="SAM" id="Phobius"/>
    </source>
</evidence>
<protein>
    <recommendedName>
        <fullName evidence="3">SAYSvFN domain-containing protein</fullName>
    </recommendedName>
</protein>
<name>A0A1B6DY18_9HEMI</name>
<keyword evidence="2" id="KW-0472">Membrane</keyword>
<dbReference type="InterPro" id="IPR039159">
    <property type="entry name" value="SAYSD1"/>
</dbReference>
<evidence type="ECO:0000313" key="4">
    <source>
        <dbReference type="EMBL" id="JAS15917.1"/>
    </source>
</evidence>
<feature type="region of interest" description="Disordered" evidence="1">
    <location>
        <begin position="43"/>
        <end position="63"/>
    </location>
</feature>
<sequence>MDVKLAKYRNVKKREKAIIGIKETLNKGISWVLSTNSKMPAITIENSNDENKPTSTEENDKEDSIDNIELCDSFSWSNFLLYASLWAILYSLAIYVEFGAVYFVISILFIIYYNTRTGPKERGELSAYSVFNQNCESIKGTLKAEQFEQELRYGALHT</sequence>
<dbReference type="EMBL" id="GEDC01006728">
    <property type="protein sequence ID" value="JAS30570.1"/>
    <property type="molecule type" value="Transcribed_RNA"/>
</dbReference>
<organism evidence="5">
    <name type="scientific">Clastoptera arizonana</name>
    <name type="common">Arizona spittle bug</name>
    <dbReference type="NCBI Taxonomy" id="38151"/>
    <lineage>
        <taxon>Eukaryota</taxon>
        <taxon>Metazoa</taxon>
        <taxon>Ecdysozoa</taxon>
        <taxon>Arthropoda</taxon>
        <taxon>Hexapoda</taxon>
        <taxon>Insecta</taxon>
        <taxon>Pterygota</taxon>
        <taxon>Neoptera</taxon>
        <taxon>Paraneoptera</taxon>
        <taxon>Hemiptera</taxon>
        <taxon>Auchenorrhyncha</taxon>
        <taxon>Cercopoidea</taxon>
        <taxon>Clastopteridae</taxon>
        <taxon>Clastoptera</taxon>
    </lineage>
</organism>
<keyword evidence="2" id="KW-0812">Transmembrane</keyword>
<reference evidence="5" key="1">
    <citation type="submission" date="2015-12" db="EMBL/GenBank/DDBJ databases">
        <title>De novo transcriptome assembly of four potential Pierce s Disease insect vectors from Arizona vineyards.</title>
        <authorList>
            <person name="Tassone E.E."/>
        </authorList>
    </citation>
    <scope>NUCLEOTIDE SEQUENCE</scope>
</reference>